<accession>A0A9P8UJ53</accession>
<keyword evidence="1" id="KW-0040">ANK repeat</keyword>
<dbReference type="InterPro" id="IPR002110">
    <property type="entry name" value="Ankyrin_rpt"/>
</dbReference>
<dbReference type="EMBL" id="JAGPXC010000005">
    <property type="protein sequence ID" value="KAH6653069.1"/>
    <property type="molecule type" value="Genomic_DNA"/>
</dbReference>
<dbReference type="Gene3D" id="1.25.40.20">
    <property type="entry name" value="Ankyrin repeat-containing domain"/>
    <property type="match status" value="1"/>
</dbReference>
<organism evidence="2 3">
    <name type="scientific">Truncatella angustata</name>
    <dbReference type="NCBI Taxonomy" id="152316"/>
    <lineage>
        <taxon>Eukaryota</taxon>
        <taxon>Fungi</taxon>
        <taxon>Dikarya</taxon>
        <taxon>Ascomycota</taxon>
        <taxon>Pezizomycotina</taxon>
        <taxon>Sordariomycetes</taxon>
        <taxon>Xylariomycetidae</taxon>
        <taxon>Amphisphaeriales</taxon>
        <taxon>Sporocadaceae</taxon>
        <taxon>Truncatella</taxon>
    </lineage>
</organism>
<gene>
    <name evidence="2" type="ORF">BKA67DRAFT_568485</name>
</gene>
<dbReference type="RefSeq" id="XP_045957346.1">
    <property type="nucleotide sequence ID" value="XM_046103034.1"/>
</dbReference>
<dbReference type="AlphaFoldDB" id="A0A9P8UJ53"/>
<evidence type="ECO:0000256" key="1">
    <source>
        <dbReference type="PROSITE-ProRule" id="PRU00023"/>
    </source>
</evidence>
<dbReference type="InterPro" id="IPR036770">
    <property type="entry name" value="Ankyrin_rpt-contain_sf"/>
</dbReference>
<sequence length="88" mass="9608">MDWYYGQGATTQMLAASVGNTRPLERFLGAYCKLELPLKGTRKVPVQGTDISDRMMSGSTALLLAAQNEYLGSLEHLLSRSARINTAT</sequence>
<name>A0A9P8UJ53_9PEZI</name>
<proteinExistence type="predicted"/>
<dbReference type="Proteomes" id="UP000758603">
    <property type="component" value="Unassembled WGS sequence"/>
</dbReference>
<dbReference type="SUPFAM" id="SSF48403">
    <property type="entry name" value="Ankyrin repeat"/>
    <property type="match status" value="1"/>
</dbReference>
<protein>
    <submittedName>
        <fullName evidence="2">Uncharacterized protein</fullName>
    </submittedName>
</protein>
<dbReference type="PROSITE" id="PS50297">
    <property type="entry name" value="ANK_REP_REGION"/>
    <property type="match status" value="1"/>
</dbReference>
<dbReference type="GeneID" id="70131926"/>
<feature type="repeat" description="ANK" evidence="1">
    <location>
        <begin position="57"/>
        <end position="88"/>
    </location>
</feature>
<dbReference type="PROSITE" id="PS50088">
    <property type="entry name" value="ANK_REPEAT"/>
    <property type="match status" value="1"/>
</dbReference>
<evidence type="ECO:0000313" key="2">
    <source>
        <dbReference type="EMBL" id="KAH6653069.1"/>
    </source>
</evidence>
<reference evidence="2" key="1">
    <citation type="journal article" date="2021" name="Nat. Commun.">
        <title>Genetic determinants of endophytism in the Arabidopsis root mycobiome.</title>
        <authorList>
            <person name="Mesny F."/>
            <person name="Miyauchi S."/>
            <person name="Thiergart T."/>
            <person name="Pickel B."/>
            <person name="Atanasova L."/>
            <person name="Karlsson M."/>
            <person name="Huettel B."/>
            <person name="Barry K.W."/>
            <person name="Haridas S."/>
            <person name="Chen C."/>
            <person name="Bauer D."/>
            <person name="Andreopoulos W."/>
            <person name="Pangilinan J."/>
            <person name="LaButti K."/>
            <person name="Riley R."/>
            <person name="Lipzen A."/>
            <person name="Clum A."/>
            <person name="Drula E."/>
            <person name="Henrissat B."/>
            <person name="Kohler A."/>
            <person name="Grigoriev I.V."/>
            <person name="Martin F.M."/>
            <person name="Hacquard S."/>
        </authorList>
    </citation>
    <scope>NUCLEOTIDE SEQUENCE</scope>
    <source>
        <strain evidence="2">MPI-SDFR-AT-0073</strain>
    </source>
</reference>
<evidence type="ECO:0000313" key="3">
    <source>
        <dbReference type="Proteomes" id="UP000758603"/>
    </source>
</evidence>
<keyword evidence="3" id="KW-1185">Reference proteome</keyword>
<comment type="caution">
    <text evidence="2">The sequence shown here is derived from an EMBL/GenBank/DDBJ whole genome shotgun (WGS) entry which is preliminary data.</text>
</comment>